<dbReference type="Gene3D" id="1.20.140.10">
    <property type="entry name" value="Butyryl-CoA Dehydrogenase, subunit A, domain 3"/>
    <property type="match status" value="1"/>
</dbReference>
<dbReference type="InterPro" id="IPR036250">
    <property type="entry name" value="AcylCo_DH-like_C"/>
</dbReference>
<dbReference type="InterPro" id="IPR009075">
    <property type="entry name" value="AcylCo_DH/oxidase_C"/>
</dbReference>
<dbReference type="InterPro" id="IPR006091">
    <property type="entry name" value="Acyl-CoA_Oxase/DH_mid-dom"/>
</dbReference>
<dbReference type="Pfam" id="PF00441">
    <property type="entry name" value="Acyl-CoA_dh_1"/>
    <property type="match status" value="1"/>
</dbReference>
<dbReference type="FunFam" id="2.40.110.10:FF:000009">
    <property type="entry name" value="Acyl-CoA dehydrogenase"/>
    <property type="match status" value="1"/>
</dbReference>
<evidence type="ECO:0000259" key="8">
    <source>
        <dbReference type="Pfam" id="PF02771"/>
    </source>
</evidence>
<gene>
    <name evidence="9" type="ORF">METZ01_LOCUS49760</name>
</gene>
<dbReference type="PANTHER" id="PTHR43884">
    <property type="entry name" value="ACYL-COA DEHYDROGENASE"/>
    <property type="match status" value="1"/>
</dbReference>
<comment type="cofactor">
    <cofactor evidence="1">
        <name>FAD</name>
        <dbReference type="ChEBI" id="CHEBI:57692"/>
    </cofactor>
</comment>
<dbReference type="SUPFAM" id="SSF56645">
    <property type="entry name" value="Acyl-CoA dehydrogenase NM domain-like"/>
    <property type="match status" value="1"/>
</dbReference>
<evidence type="ECO:0000256" key="1">
    <source>
        <dbReference type="ARBA" id="ARBA00001974"/>
    </source>
</evidence>
<dbReference type="GO" id="GO:0003995">
    <property type="term" value="F:acyl-CoA dehydrogenase activity"/>
    <property type="evidence" value="ECO:0007669"/>
    <property type="project" value="InterPro"/>
</dbReference>
<dbReference type="AlphaFoldDB" id="A0A381RYH3"/>
<evidence type="ECO:0000313" key="9">
    <source>
        <dbReference type="EMBL" id="SUZ96906.1"/>
    </source>
</evidence>
<dbReference type="InterPro" id="IPR046373">
    <property type="entry name" value="Acyl-CoA_Oxase/DH_mid-dom_sf"/>
</dbReference>
<dbReference type="InterPro" id="IPR037069">
    <property type="entry name" value="AcylCoA_DH/ox_N_sf"/>
</dbReference>
<evidence type="ECO:0000259" key="6">
    <source>
        <dbReference type="Pfam" id="PF00441"/>
    </source>
</evidence>
<accession>A0A381RYH3</accession>
<sequence length="385" mass="41947">MNKLFFTDEHVMLQDMVRDFSKNEVEPLAREMDATGEFPHDLVRQMGDLGLMGIPVSEKYGGAGMDTVAYASAVMELAKVDASLAITMAAHTSLGTVPIVLTGTEEQKQKWVPLLASGKTLGAFGLTEPEAGSDAGSTRTAAVKDGDHYVVNGSKIFITNASEAGILSFTAQIMEEGIKKGIGAFTIPTDITGLKIGPKEKKMGWRASDTRQLFFEDMKVPVENMLGNPKEGFKTFLKTLIGGRISVGALAVGTAEGAYKKALKYSTERKAFGREIYKFQPIGFKLADMATRIEAAKLLVFNSAWMKDQGKDVIKEAAMAKLFASEVAMDVTTEAIQIYGGYGYVAEYDVERFFRDAKVLEIGEGTSEVQRLVISREIIKDVLKK</sequence>
<dbReference type="InterPro" id="IPR009100">
    <property type="entry name" value="AcylCoA_DH/oxidase_NM_dom_sf"/>
</dbReference>
<dbReference type="FunFam" id="1.20.140.10:FF:000004">
    <property type="entry name" value="Acyl-CoA dehydrogenase FadE25"/>
    <property type="match status" value="1"/>
</dbReference>
<dbReference type="Gene3D" id="2.40.110.10">
    <property type="entry name" value="Butyryl-CoA Dehydrogenase, subunit A, domain 2"/>
    <property type="match status" value="1"/>
</dbReference>
<name>A0A381RYH3_9ZZZZ</name>
<protein>
    <recommendedName>
        <fullName evidence="10">Acyl-CoA dehydrogenase</fullName>
    </recommendedName>
</protein>
<dbReference type="FunFam" id="1.10.540.10:FF:000002">
    <property type="entry name" value="Acyl-CoA dehydrogenase FadE19"/>
    <property type="match status" value="1"/>
</dbReference>
<feature type="domain" description="Acyl-CoA dehydrogenase/oxidase C-terminal" evidence="6">
    <location>
        <begin position="231"/>
        <end position="378"/>
    </location>
</feature>
<dbReference type="SUPFAM" id="SSF47203">
    <property type="entry name" value="Acyl-CoA dehydrogenase C-terminal domain-like"/>
    <property type="match status" value="1"/>
</dbReference>
<evidence type="ECO:0000256" key="4">
    <source>
        <dbReference type="ARBA" id="ARBA00022827"/>
    </source>
</evidence>
<evidence type="ECO:0000256" key="5">
    <source>
        <dbReference type="ARBA" id="ARBA00023002"/>
    </source>
</evidence>
<evidence type="ECO:0000256" key="3">
    <source>
        <dbReference type="ARBA" id="ARBA00022630"/>
    </source>
</evidence>
<dbReference type="Gene3D" id="1.10.540.10">
    <property type="entry name" value="Acyl-CoA dehydrogenase/oxidase, N-terminal domain"/>
    <property type="match status" value="1"/>
</dbReference>
<keyword evidence="4" id="KW-0274">FAD</keyword>
<evidence type="ECO:0000259" key="7">
    <source>
        <dbReference type="Pfam" id="PF02770"/>
    </source>
</evidence>
<dbReference type="Pfam" id="PF02771">
    <property type="entry name" value="Acyl-CoA_dh_N"/>
    <property type="match status" value="1"/>
</dbReference>
<dbReference type="PIRSF" id="PIRSF016578">
    <property type="entry name" value="HsaA"/>
    <property type="match status" value="1"/>
</dbReference>
<dbReference type="PANTHER" id="PTHR43884:SF12">
    <property type="entry name" value="ISOVALERYL-COA DEHYDROGENASE, MITOCHONDRIAL-RELATED"/>
    <property type="match status" value="1"/>
</dbReference>
<dbReference type="EMBL" id="UINC01002459">
    <property type="protein sequence ID" value="SUZ96906.1"/>
    <property type="molecule type" value="Genomic_DNA"/>
</dbReference>
<feature type="domain" description="Acyl-CoA oxidase/dehydrogenase middle" evidence="7">
    <location>
        <begin position="123"/>
        <end position="218"/>
    </location>
</feature>
<feature type="domain" description="Acyl-CoA dehydrogenase/oxidase N-terminal" evidence="8">
    <location>
        <begin position="7"/>
        <end position="119"/>
    </location>
</feature>
<reference evidence="9" key="1">
    <citation type="submission" date="2018-05" db="EMBL/GenBank/DDBJ databases">
        <authorList>
            <person name="Lanie J.A."/>
            <person name="Ng W.-L."/>
            <person name="Kazmierczak K.M."/>
            <person name="Andrzejewski T.M."/>
            <person name="Davidsen T.M."/>
            <person name="Wayne K.J."/>
            <person name="Tettelin H."/>
            <person name="Glass J.I."/>
            <person name="Rusch D."/>
            <person name="Podicherti R."/>
            <person name="Tsui H.-C.T."/>
            <person name="Winkler M.E."/>
        </authorList>
    </citation>
    <scope>NUCLEOTIDE SEQUENCE</scope>
</reference>
<dbReference type="InterPro" id="IPR006089">
    <property type="entry name" value="Acyl-CoA_DH_CS"/>
</dbReference>
<dbReference type="PROSITE" id="PS00073">
    <property type="entry name" value="ACYL_COA_DH_2"/>
    <property type="match status" value="1"/>
</dbReference>
<dbReference type="Pfam" id="PF02770">
    <property type="entry name" value="Acyl-CoA_dh_M"/>
    <property type="match status" value="1"/>
</dbReference>
<proteinExistence type="inferred from homology"/>
<dbReference type="GO" id="GO:0050660">
    <property type="term" value="F:flavin adenine dinucleotide binding"/>
    <property type="evidence" value="ECO:0007669"/>
    <property type="project" value="InterPro"/>
</dbReference>
<keyword evidence="5" id="KW-0560">Oxidoreductase</keyword>
<keyword evidence="3" id="KW-0285">Flavoprotein</keyword>
<evidence type="ECO:0000256" key="2">
    <source>
        <dbReference type="ARBA" id="ARBA00009347"/>
    </source>
</evidence>
<dbReference type="PROSITE" id="PS00072">
    <property type="entry name" value="ACYL_COA_DH_1"/>
    <property type="match status" value="1"/>
</dbReference>
<evidence type="ECO:0008006" key="10">
    <source>
        <dbReference type="Google" id="ProtNLM"/>
    </source>
</evidence>
<dbReference type="InterPro" id="IPR013786">
    <property type="entry name" value="AcylCoA_DH/ox_N"/>
</dbReference>
<comment type="similarity">
    <text evidence="2">Belongs to the acyl-CoA dehydrogenase family.</text>
</comment>
<organism evidence="9">
    <name type="scientific">marine metagenome</name>
    <dbReference type="NCBI Taxonomy" id="408172"/>
    <lineage>
        <taxon>unclassified sequences</taxon>
        <taxon>metagenomes</taxon>
        <taxon>ecological metagenomes</taxon>
    </lineage>
</organism>